<dbReference type="EMBL" id="UZAM01007185">
    <property type="protein sequence ID" value="VDO97347.1"/>
    <property type="molecule type" value="Genomic_DNA"/>
</dbReference>
<dbReference type="InterPro" id="IPR042265">
    <property type="entry name" value="DPH1/DPH2_3"/>
</dbReference>
<reference evidence="7 8" key="2">
    <citation type="submission" date="2018-11" db="EMBL/GenBank/DDBJ databases">
        <authorList>
            <consortium name="Pathogen Informatics"/>
        </authorList>
    </citation>
    <scope>NUCLEOTIDE SEQUENCE [LARGE SCALE GENOMIC DNA]</scope>
</reference>
<dbReference type="InterPro" id="IPR042263">
    <property type="entry name" value="DPH1/DPH2_1"/>
</dbReference>
<sequence>MNEIASQVFVPPISAIAEWIVANKFHKVALQFPDSLAKDAGSFVHELQHYPGMDAHFSCCADIISAKHASADCIVHFGDYCSSQQSVFLPVLWVNVRTSFDVANFALKFRKWRSERRFDDCKKILVVVDNGISNFEDRLNTLDPRDFVPVFVTCVIESIRLSMMMLEHPRTTFYSYCSESGEIKRESFQVTRILNKRMYLIDQAKKASIVGILIGPMVSPQYIEVHRRLKKLCREAMKKSYSFAVSKLTVAKLANFPDVDLFVHISCPYGVVLDCSDFYKPIITPFEFELACRPDDQWMAEMKLLSDCAHVADAFNKESSMEAFCATEPPMTSESSKNPQGISTVMLKCNDLSIKTTSAEDRFKHRAWKGLQENLGENPIATVKDGRRGIAMAYENESFQST</sequence>
<protein>
    <submittedName>
        <fullName evidence="9">2-(3-amino-3-carboxypropyl)histidine synthase subunit 2</fullName>
    </submittedName>
</protein>
<dbReference type="PANTHER" id="PTHR10762:SF2">
    <property type="entry name" value="2-(3-AMINO-3-CARBOXYPROPYL)HISTIDINE SYNTHASE SUBUNIT 2"/>
    <property type="match status" value="1"/>
</dbReference>
<keyword evidence="4" id="KW-0479">Metal-binding</keyword>
<comment type="pathway">
    <text evidence="2">Protein modification; peptidyl-diphthamide biosynthesis.</text>
</comment>
<evidence type="ECO:0000313" key="7">
    <source>
        <dbReference type="EMBL" id="VDO97347.1"/>
    </source>
</evidence>
<dbReference type="InterPro" id="IPR016435">
    <property type="entry name" value="DPH1/DPH2"/>
</dbReference>
<dbReference type="GO" id="GO:0017183">
    <property type="term" value="P:protein histidyl modification to diphthamide"/>
    <property type="evidence" value="ECO:0007669"/>
    <property type="project" value="UniProtKB-UniPathway"/>
</dbReference>
<dbReference type="GO" id="GO:0051536">
    <property type="term" value="F:iron-sulfur cluster binding"/>
    <property type="evidence" value="ECO:0007669"/>
    <property type="project" value="UniProtKB-KW"/>
</dbReference>
<dbReference type="OrthoDB" id="449241at2759"/>
<accession>A0A183IFF6</accession>
<evidence type="ECO:0000256" key="2">
    <source>
        <dbReference type="ARBA" id="ARBA00005156"/>
    </source>
</evidence>
<dbReference type="SFLD" id="SFLDS00032">
    <property type="entry name" value="Radical_SAM_3-amino-3-carboxyp"/>
    <property type="match status" value="1"/>
</dbReference>
<comment type="cofactor">
    <cofactor evidence="1">
        <name>[4Fe-4S] cluster</name>
        <dbReference type="ChEBI" id="CHEBI:49883"/>
    </cofactor>
</comment>
<keyword evidence="6" id="KW-0411">Iron-sulfur</keyword>
<dbReference type="UniPathway" id="UPA00559"/>
<dbReference type="PANTHER" id="PTHR10762">
    <property type="entry name" value="DIPHTHAMIDE BIOSYNTHESIS PROTEIN"/>
    <property type="match status" value="1"/>
</dbReference>
<reference evidence="9" key="1">
    <citation type="submission" date="2016-06" db="UniProtKB">
        <authorList>
            <consortium name="WormBaseParasite"/>
        </authorList>
    </citation>
    <scope>IDENTIFICATION</scope>
</reference>
<gene>
    <name evidence="7" type="ORF">SBAD_LOCUS2350</name>
</gene>
<evidence type="ECO:0000256" key="6">
    <source>
        <dbReference type="ARBA" id="ARBA00023014"/>
    </source>
</evidence>
<dbReference type="NCBIfam" id="TIGR00322">
    <property type="entry name" value="diphth2_R"/>
    <property type="match status" value="2"/>
</dbReference>
<dbReference type="Gene3D" id="3.40.50.11840">
    <property type="entry name" value="Diphthamide synthesis DPH1/DPH2 domain 1"/>
    <property type="match status" value="1"/>
</dbReference>
<evidence type="ECO:0000256" key="1">
    <source>
        <dbReference type="ARBA" id="ARBA00001966"/>
    </source>
</evidence>
<dbReference type="Pfam" id="PF01866">
    <property type="entry name" value="Diphthamide_syn"/>
    <property type="match status" value="2"/>
</dbReference>
<name>A0A183IFF6_9BILA</name>
<evidence type="ECO:0000256" key="3">
    <source>
        <dbReference type="ARBA" id="ARBA00006179"/>
    </source>
</evidence>
<dbReference type="AlphaFoldDB" id="A0A183IFF6"/>
<evidence type="ECO:0000313" key="9">
    <source>
        <dbReference type="WBParaSite" id="SBAD_0000246301-mRNA-1"/>
    </source>
</evidence>
<evidence type="ECO:0000256" key="5">
    <source>
        <dbReference type="ARBA" id="ARBA00023004"/>
    </source>
</evidence>
<evidence type="ECO:0000313" key="8">
    <source>
        <dbReference type="Proteomes" id="UP000270296"/>
    </source>
</evidence>
<dbReference type="GO" id="GO:0046872">
    <property type="term" value="F:metal ion binding"/>
    <property type="evidence" value="ECO:0007669"/>
    <property type="project" value="UniProtKB-KW"/>
</dbReference>
<organism evidence="9">
    <name type="scientific">Soboliphyme baturini</name>
    <dbReference type="NCBI Taxonomy" id="241478"/>
    <lineage>
        <taxon>Eukaryota</taxon>
        <taxon>Metazoa</taxon>
        <taxon>Ecdysozoa</taxon>
        <taxon>Nematoda</taxon>
        <taxon>Enoplea</taxon>
        <taxon>Dorylaimia</taxon>
        <taxon>Dioctophymatida</taxon>
        <taxon>Dioctophymatoidea</taxon>
        <taxon>Soboliphymatidae</taxon>
        <taxon>Soboliphyme</taxon>
    </lineage>
</organism>
<keyword evidence="8" id="KW-1185">Reference proteome</keyword>
<evidence type="ECO:0000256" key="4">
    <source>
        <dbReference type="ARBA" id="ARBA00022723"/>
    </source>
</evidence>
<proteinExistence type="inferred from homology"/>
<dbReference type="FunFam" id="3.40.50.11860:FF:000001">
    <property type="entry name" value="2-(3-amino-3-carboxypropyl)histidine synthase subunit 2"/>
    <property type="match status" value="1"/>
</dbReference>
<dbReference type="Gene3D" id="3.40.50.11860">
    <property type="entry name" value="Diphthamide synthesis DPH1/DPH2 domain 3"/>
    <property type="match status" value="1"/>
</dbReference>
<keyword evidence="5" id="KW-0408">Iron</keyword>
<comment type="similarity">
    <text evidence="3">Belongs to the DPH1/DPH2 family. DPH2 subfamily.</text>
</comment>
<dbReference type="Proteomes" id="UP000270296">
    <property type="component" value="Unassembled WGS sequence"/>
</dbReference>
<dbReference type="WBParaSite" id="SBAD_0000246301-mRNA-1">
    <property type="protein sequence ID" value="SBAD_0000246301-mRNA-1"/>
    <property type="gene ID" value="SBAD_0000246301"/>
</dbReference>
<dbReference type="GO" id="GO:0090560">
    <property type="term" value="F:2-(3-amino-3-carboxypropyl)histidine synthase activity"/>
    <property type="evidence" value="ECO:0007669"/>
    <property type="project" value="InterPro"/>
</dbReference>